<feature type="domain" description="LysM" evidence="1">
    <location>
        <begin position="2"/>
        <end position="46"/>
    </location>
</feature>
<dbReference type="KEGG" id="kme:H0A61_02756"/>
<name>A0A8A0RPP2_9FIRM</name>
<protein>
    <submittedName>
        <fullName evidence="2">Spore germination protein YaaH</fullName>
    </submittedName>
</protein>
<dbReference type="PANTHER" id="PTHR33734:SF22">
    <property type="entry name" value="MEMBRANE-BOUND LYTIC MUREIN TRANSGLYCOSYLASE D"/>
    <property type="match status" value="1"/>
</dbReference>
<reference evidence="2" key="1">
    <citation type="submission" date="2020-07" db="EMBL/GenBank/DDBJ databases">
        <title>Koleobacter methoxysyntrophicus gen. nov., sp. nov., a novel anaerobic bacterium isolated from deep subsurface oil field and proposal of Koleobacterales ord. nov. in the phylum Firmicutes.</title>
        <authorList>
            <person name="Sakamoto S."/>
            <person name="Tamaki H."/>
        </authorList>
    </citation>
    <scope>NUCLEOTIDE SEQUENCE</scope>
    <source>
        <strain evidence="2">NRmbB1</strain>
    </source>
</reference>
<dbReference type="AlphaFoldDB" id="A0A8A0RPP2"/>
<evidence type="ECO:0000313" key="3">
    <source>
        <dbReference type="Proteomes" id="UP000662904"/>
    </source>
</evidence>
<dbReference type="PROSITE" id="PS51782">
    <property type="entry name" value="LYSM"/>
    <property type="match status" value="2"/>
</dbReference>
<dbReference type="RefSeq" id="WP_206707660.1">
    <property type="nucleotide sequence ID" value="NZ_CP059066.1"/>
</dbReference>
<gene>
    <name evidence="2" type="primary">yaaH</name>
    <name evidence="2" type="ORF">H0A61_02756</name>
</gene>
<organism evidence="2 3">
    <name type="scientific">Koleobacter methoxysyntrophicus</name>
    <dbReference type="NCBI Taxonomy" id="2751313"/>
    <lineage>
        <taxon>Bacteria</taxon>
        <taxon>Bacillati</taxon>
        <taxon>Bacillota</taxon>
        <taxon>Clostridia</taxon>
        <taxon>Koleobacterales</taxon>
        <taxon>Koleobacteraceae</taxon>
        <taxon>Koleobacter</taxon>
    </lineage>
</organism>
<proteinExistence type="predicted"/>
<dbReference type="CDD" id="cd00118">
    <property type="entry name" value="LysM"/>
    <property type="match status" value="2"/>
</dbReference>
<dbReference type="InterPro" id="IPR036779">
    <property type="entry name" value="LysM_dom_sf"/>
</dbReference>
<dbReference type="SMART" id="SM00257">
    <property type="entry name" value="LysM"/>
    <property type="match status" value="2"/>
</dbReference>
<dbReference type="PANTHER" id="PTHR33734">
    <property type="entry name" value="LYSM DOMAIN-CONTAINING GPI-ANCHORED PROTEIN 2"/>
    <property type="match status" value="1"/>
</dbReference>
<dbReference type="EMBL" id="CP059066">
    <property type="protein sequence ID" value="QSQ10351.1"/>
    <property type="molecule type" value="Genomic_DNA"/>
</dbReference>
<feature type="domain" description="LysM" evidence="1">
    <location>
        <begin position="67"/>
        <end position="111"/>
    </location>
</feature>
<dbReference type="Pfam" id="PF01476">
    <property type="entry name" value="LysM"/>
    <property type="match status" value="2"/>
</dbReference>
<dbReference type="InterPro" id="IPR018392">
    <property type="entry name" value="LysM"/>
</dbReference>
<sequence>MIVYVVQPGDSLYILARRFETTIDAIRRANYIPDPGRICPGQIVGVPVCHPEPIPPFMLPPPERREILYKIQRSDTLTVIARRFGSSVNAILRRNRLRDPNKIYPGQIIIVPAADDPHYDYY</sequence>
<dbReference type="SUPFAM" id="SSF54106">
    <property type="entry name" value="LysM domain"/>
    <property type="match status" value="2"/>
</dbReference>
<accession>A0A8A0RPP2</accession>
<dbReference type="Gene3D" id="3.10.350.10">
    <property type="entry name" value="LysM domain"/>
    <property type="match status" value="2"/>
</dbReference>
<evidence type="ECO:0000313" key="2">
    <source>
        <dbReference type="EMBL" id="QSQ10351.1"/>
    </source>
</evidence>
<evidence type="ECO:0000259" key="1">
    <source>
        <dbReference type="PROSITE" id="PS51782"/>
    </source>
</evidence>
<keyword evidence="3" id="KW-1185">Reference proteome</keyword>
<dbReference type="Proteomes" id="UP000662904">
    <property type="component" value="Chromosome"/>
</dbReference>